<sequence length="72" mass="8010">MQSFCFETEKLLATPKKDLVSKPAGTGTIQAAVCRVGIYSQRECRYADILVKGLPISSRERYGCCITRVTHN</sequence>
<dbReference type="AlphaFoldDB" id="U4LM34"/>
<reference evidence="1 2" key="1">
    <citation type="journal article" date="2013" name="PLoS Genet.">
        <title>The genome and development-dependent transcriptomes of Pyronema confluens: a window into fungal evolution.</title>
        <authorList>
            <person name="Traeger S."/>
            <person name="Altegoer F."/>
            <person name="Freitag M."/>
            <person name="Gabaldon T."/>
            <person name="Kempken F."/>
            <person name="Kumar A."/>
            <person name="Marcet-Houben M."/>
            <person name="Poggeler S."/>
            <person name="Stajich J.E."/>
            <person name="Nowrousian M."/>
        </authorList>
    </citation>
    <scope>NUCLEOTIDE SEQUENCE [LARGE SCALE GENOMIC DNA]</scope>
    <source>
        <strain evidence="2">CBS 100304</strain>
        <tissue evidence="1">Vegetative mycelium</tissue>
    </source>
</reference>
<evidence type="ECO:0000313" key="1">
    <source>
        <dbReference type="EMBL" id="CCX32998.1"/>
    </source>
</evidence>
<evidence type="ECO:0000313" key="2">
    <source>
        <dbReference type="Proteomes" id="UP000018144"/>
    </source>
</evidence>
<keyword evidence="2" id="KW-1185">Reference proteome</keyword>
<dbReference type="Proteomes" id="UP000018144">
    <property type="component" value="Unassembled WGS sequence"/>
</dbReference>
<protein>
    <submittedName>
        <fullName evidence="1">Uncharacterized protein</fullName>
    </submittedName>
</protein>
<organism evidence="1 2">
    <name type="scientific">Pyronema omphalodes (strain CBS 100304)</name>
    <name type="common">Pyronema confluens</name>
    <dbReference type="NCBI Taxonomy" id="1076935"/>
    <lineage>
        <taxon>Eukaryota</taxon>
        <taxon>Fungi</taxon>
        <taxon>Dikarya</taxon>
        <taxon>Ascomycota</taxon>
        <taxon>Pezizomycotina</taxon>
        <taxon>Pezizomycetes</taxon>
        <taxon>Pezizales</taxon>
        <taxon>Pyronemataceae</taxon>
        <taxon>Pyronema</taxon>
    </lineage>
</organism>
<proteinExistence type="predicted"/>
<gene>
    <name evidence="1" type="ORF">PCON_14023</name>
</gene>
<dbReference type="EMBL" id="HF935976">
    <property type="protein sequence ID" value="CCX32998.1"/>
    <property type="molecule type" value="Genomic_DNA"/>
</dbReference>
<accession>U4LM34</accession>
<name>U4LM34_PYROM</name>